<name>A0ABX0QJY1_9BACT</name>
<protein>
    <submittedName>
        <fullName evidence="2">Uncharacterized protein</fullName>
    </submittedName>
</protein>
<keyword evidence="1" id="KW-0472">Membrane</keyword>
<evidence type="ECO:0000313" key="2">
    <source>
        <dbReference type="EMBL" id="NID12759.1"/>
    </source>
</evidence>
<keyword evidence="3" id="KW-1185">Reference proteome</keyword>
<evidence type="ECO:0000313" key="3">
    <source>
        <dbReference type="Proteomes" id="UP000606008"/>
    </source>
</evidence>
<proteinExistence type="predicted"/>
<evidence type="ECO:0000256" key="1">
    <source>
        <dbReference type="SAM" id="Phobius"/>
    </source>
</evidence>
<gene>
    <name evidence="2" type="ORF">F7231_21490</name>
</gene>
<dbReference type="Proteomes" id="UP000606008">
    <property type="component" value="Unassembled WGS sequence"/>
</dbReference>
<feature type="transmembrane region" description="Helical" evidence="1">
    <location>
        <begin position="12"/>
        <end position="36"/>
    </location>
</feature>
<dbReference type="RefSeq" id="WP_085412765.1">
    <property type="nucleotide sequence ID" value="NZ_WAEL01000008.1"/>
</dbReference>
<keyword evidence="1" id="KW-1133">Transmembrane helix</keyword>
<comment type="caution">
    <text evidence="2">The sequence shown here is derived from an EMBL/GenBank/DDBJ whole genome shotgun (WGS) entry which is preliminary data.</text>
</comment>
<dbReference type="EMBL" id="WAEL01000008">
    <property type="protein sequence ID" value="NID12759.1"/>
    <property type="molecule type" value="Genomic_DNA"/>
</dbReference>
<sequence>MQQYLRKQTIKRWLRLFSWIALITNAYPVGNIILLFGNEFDYVTKQGRWTYEDQFFGQRYEDVYASYQVNSQEPGYEDDSPLYRTSPINVLKFWRWSDYTIHPRWRLPYNDQTDTLKKGPVKVNPEKLRLWKRMQDINGY</sequence>
<reference evidence="3" key="2">
    <citation type="submission" date="2023-07" db="EMBL/GenBank/DDBJ databases">
        <authorList>
            <person name="Jung D.-H."/>
        </authorList>
    </citation>
    <scope>NUCLEOTIDE SEQUENCE [LARGE SCALE GENOMIC DNA]</scope>
    <source>
        <strain evidence="3">JA-25</strain>
    </source>
</reference>
<reference evidence="3" key="1">
    <citation type="submission" date="2019-09" db="EMBL/GenBank/DDBJ databases">
        <authorList>
            <person name="Jung D.-H."/>
        </authorList>
    </citation>
    <scope>NUCLEOTIDE SEQUENCE [LARGE SCALE GENOMIC DNA]</scope>
    <source>
        <strain evidence="3">JA-25</strain>
    </source>
</reference>
<accession>A0ABX0QJY1</accession>
<keyword evidence="1" id="KW-0812">Transmembrane</keyword>
<organism evidence="2 3">
    <name type="scientific">Fibrivirga algicola</name>
    <dbReference type="NCBI Taxonomy" id="2950420"/>
    <lineage>
        <taxon>Bacteria</taxon>
        <taxon>Pseudomonadati</taxon>
        <taxon>Bacteroidota</taxon>
        <taxon>Cytophagia</taxon>
        <taxon>Cytophagales</taxon>
        <taxon>Spirosomataceae</taxon>
        <taxon>Fibrivirga</taxon>
    </lineage>
</organism>